<organism evidence="1 2">
    <name type="scientific">Gomphosphaeria aponina SAG 52.96 = DSM 107014</name>
    <dbReference type="NCBI Taxonomy" id="1521640"/>
    <lineage>
        <taxon>Bacteria</taxon>
        <taxon>Bacillati</taxon>
        <taxon>Cyanobacteriota</taxon>
        <taxon>Cyanophyceae</taxon>
        <taxon>Oscillatoriophycideae</taxon>
        <taxon>Chroococcales</taxon>
        <taxon>Gomphosphaeriaceae</taxon>
        <taxon>Gomphosphaeria</taxon>
    </lineage>
</organism>
<proteinExistence type="predicted"/>
<evidence type="ECO:0000313" key="2">
    <source>
        <dbReference type="Proteomes" id="UP000767446"/>
    </source>
</evidence>
<accession>A0A941GVC9</accession>
<evidence type="ECO:0000313" key="1">
    <source>
        <dbReference type="EMBL" id="MBR8826761.1"/>
    </source>
</evidence>
<protein>
    <submittedName>
        <fullName evidence="1">XisI protein</fullName>
    </submittedName>
</protein>
<dbReference type="InterPro" id="IPR014968">
    <property type="entry name" value="XisI"/>
</dbReference>
<reference evidence="1" key="1">
    <citation type="submission" date="2021-02" db="EMBL/GenBank/DDBJ databases">
        <title>Metagenome analyses of Stigonema ocellatum DSM 106950, Chlorogloea purpurea SAG 13.99 and Gomphosphaeria aponina DSM 107014.</title>
        <authorList>
            <person name="Marter P."/>
            <person name="Huang S."/>
        </authorList>
    </citation>
    <scope>NUCLEOTIDE SEQUENCE</scope>
    <source>
        <strain evidence="1">JP213</strain>
    </source>
</reference>
<dbReference type="AlphaFoldDB" id="A0A941GVC9"/>
<dbReference type="Pfam" id="PF08869">
    <property type="entry name" value="XisI"/>
    <property type="match status" value="1"/>
</dbReference>
<dbReference type="CDD" id="cd16382">
    <property type="entry name" value="XisI-like"/>
    <property type="match status" value="1"/>
</dbReference>
<name>A0A941GVC9_9CHRO</name>
<dbReference type="Proteomes" id="UP000767446">
    <property type="component" value="Unassembled WGS sequence"/>
</dbReference>
<sequence>MDKLEKYRQFIKNILTEHAASSTTTDTVKAELIFDHEHDHYQLNYVGWQRDKRVFGPVMHFDIEDGKIWIQYNGTEDSVAEKLVAMGVPPSDIVIGFHSSFKRQFTPYAVS</sequence>
<comment type="caution">
    <text evidence="1">The sequence shown here is derived from an EMBL/GenBank/DDBJ whole genome shotgun (WGS) entry which is preliminary data.</text>
</comment>
<gene>
    <name evidence="1" type="ORF">DSM107014_02465</name>
</gene>
<dbReference type="Gene3D" id="3.30.310.110">
    <property type="entry name" value="XisI-like"/>
    <property type="match status" value="1"/>
</dbReference>
<dbReference type="InterPro" id="IPR035943">
    <property type="entry name" value="XisI-like_sf"/>
</dbReference>
<dbReference type="SUPFAM" id="SSF143847">
    <property type="entry name" value="XisI-like"/>
    <property type="match status" value="1"/>
</dbReference>
<dbReference type="EMBL" id="JADQBC010000010">
    <property type="protein sequence ID" value="MBR8826761.1"/>
    <property type="molecule type" value="Genomic_DNA"/>
</dbReference>